<reference evidence="2 3" key="1">
    <citation type="submission" date="2016-07" db="EMBL/GenBank/DDBJ databases">
        <title>Whole-genome of two Shewanella species isolated from a digestive organ of sea cucumber Apostichopus japonicus Selenka 1867.</title>
        <authorList>
            <person name="Hong H.-H."/>
            <person name="Choi H."/>
            <person name="Cheon S."/>
            <person name="Oh J.-S."/>
            <person name="Lee H.-G."/>
            <person name="Park C."/>
        </authorList>
    </citation>
    <scope>NUCLEOTIDE SEQUENCE [LARGE SCALE GENOMIC DNA]</scope>
    <source>
        <strain evidence="2 3">CSB03KR</strain>
    </source>
</reference>
<evidence type="ECO:0000256" key="1">
    <source>
        <dbReference type="SAM" id="Coils"/>
    </source>
</evidence>
<keyword evidence="1" id="KW-0175">Coiled coil</keyword>
<dbReference type="Proteomes" id="UP000095230">
    <property type="component" value="Unassembled WGS sequence"/>
</dbReference>
<accession>A0A1E5IUE9</accession>
<name>A0A1E5IUE9_SHECO</name>
<dbReference type="EMBL" id="MCBT01000024">
    <property type="protein sequence ID" value="OEG74162.1"/>
    <property type="molecule type" value="Genomic_DNA"/>
</dbReference>
<evidence type="ECO:0000313" key="2">
    <source>
        <dbReference type="EMBL" id="OEG74162.1"/>
    </source>
</evidence>
<dbReference type="OrthoDB" id="9928736at2"/>
<gene>
    <name evidence="2" type="ORF">BEL05_00755</name>
</gene>
<protein>
    <submittedName>
        <fullName evidence="2">Uncharacterized protein</fullName>
    </submittedName>
</protein>
<evidence type="ECO:0000313" key="3">
    <source>
        <dbReference type="Proteomes" id="UP000095230"/>
    </source>
</evidence>
<comment type="caution">
    <text evidence="2">The sequence shown here is derived from an EMBL/GenBank/DDBJ whole genome shotgun (WGS) entry which is preliminary data.</text>
</comment>
<proteinExistence type="predicted"/>
<dbReference type="AlphaFoldDB" id="A0A1E5IUE9"/>
<dbReference type="STRING" id="23.BEL05_00755"/>
<sequence length="390" mass="45691">MDKPTKISNTHLNDDVLFINWYLLFAAYAPVAINYNNEKRDDDNIIGSDNKSKCLNVLNDKNRMLSDRTCRILINSEFLNMDKEFLIYCFLLQKLNNKIINEKISYSNLQIEVSLKEIQQFFSIKQFKNDKLGHAFKTALLRLRGVTLQLDIKDEKEVIITGLINEIVYTKGNSAKTTYKISFPENLIKFLERSKRETFFTLDEYKTIHTFGAKKIYFYLNSIDYKNKDGFTITEFKRSTLEQVLGHSITYLNFEDESESHNYEKHDDVSKKDIKDYLNALVECGFLLTWSYNEKADNYIIKQTRHKKELKKEEKQRELNKIEIAAMKALEESIANNNISIVVDDIEEDNSDQLAQFLESDEALDTREDWEKGDDIDLSPDSLEEIPFLD</sequence>
<feature type="coiled-coil region" evidence="1">
    <location>
        <begin position="301"/>
        <end position="332"/>
    </location>
</feature>
<dbReference type="RefSeq" id="WP_069670962.1">
    <property type="nucleotide sequence ID" value="NZ_MCBT01000024.1"/>
</dbReference>
<organism evidence="2 3">
    <name type="scientific">Shewanella colwelliana</name>
    <name type="common">Alteromonas colwelliana</name>
    <dbReference type="NCBI Taxonomy" id="23"/>
    <lineage>
        <taxon>Bacteria</taxon>
        <taxon>Pseudomonadati</taxon>
        <taxon>Pseudomonadota</taxon>
        <taxon>Gammaproteobacteria</taxon>
        <taxon>Alteromonadales</taxon>
        <taxon>Shewanellaceae</taxon>
        <taxon>Shewanella</taxon>
    </lineage>
</organism>